<dbReference type="InterPro" id="IPR011991">
    <property type="entry name" value="ArsR-like_HTH"/>
</dbReference>
<dbReference type="InterPro" id="IPR036390">
    <property type="entry name" value="WH_DNA-bd_sf"/>
</dbReference>
<dbReference type="SMART" id="SM00418">
    <property type="entry name" value="HTH_ARSR"/>
    <property type="match status" value="1"/>
</dbReference>
<dbReference type="Pfam" id="PF12840">
    <property type="entry name" value="HTH_20"/>
    <property type="match status" value="1"/>
</dbReference>
<dbReference type="SUPFAM" id="SSF46785">
    <property type="entry name" value="Winged helix' DNA-binding domain"/>
    <property type="match status" value="1"/>
</dbReference>
<dbReference type="Gene3D" id="1.10.10.10">
    <property type="entry name" value="Winged helix-like DNA-binding domain superfamily/Winged helix DNA-binding domain"/>
    <property type="match status" value="1"/>
</dbReference>
<dbReference type="InterPro" id="IPR001845">
    <property type="entry name" value="HTH_ArsR_DNA-bd_dom"/>
</dbReference>
<evidence type="ECO:0000313" key="4">
    <source>
        <dbReference type="Proteomes" id="UP001223586"/>
    </source>
</evidence>
<comment type="caution">
    <text evidence="3">The sequence shown here is derived from an EMBL/GenBank/DDBJ whole genome shotgun (WGS) entry which is preliminary data.</text>
</comment>
<protein>
    <submittedName>
        <fullName evidence="3">DNA-binding transcriptional ArsR family regulator</fullName>
    </submittedName>
</protein>
<dbReference type="CDD" id="cd00090">
    <property type="entry name" value="HTH_ARSR"/>
    <property type="match status" value="1"/>
</dbReference>
<dbReference type="InterPro" id="IPR036388">
    <property type="entry name" value="WH-like_DNA-bd_sf"/>
</dbReference>
<sequence length="169" mass="19150">MNDKRMNISIEQAKLLGNALRIKIISKLIDSPKTAKQVAVLLGQSGGNIHYHIKKLYEGGLLELVEEKKVGGVTEKYYKSRGKWFNSIHSETIDPVLKEGFNASESTALSIRLYLSSDQKEQMTEEFKSFLEKWIQKSSVSREKTEYREYSIGVKIVSTKNDDKEGGTT</sequence>
<keyword evidence="4" id="KW-1185">Reference proteome</keyword>
<dbReference type="Proteomes" id="UP001223586">
    <property type="component" value="Unassembled WGS sequence"/>
</dbReference>
<reference evidence="3 4" key="1">
    <citation type="submission" date="2023-07" db="EMBL/GenBank/DDBJ databases">
        <title>Genomic Encyclopedia of Type Strains, Phase IV (KMG-IV): sequencing the most valuable type-strain genomes for metagenomic binning, comparative biology and taxonomic classification.</title>
        <authorList>
            <person name="Goeker M."/>
        </authorList>
    </citation>
    <scope>NUCLEOTIDE SEQUENCE [LARGE SCALE GENOMIC DNA]</scope>
    <source>
        <strain evidence="3 4">DSM 23837</strain>
    </source>
</reference>
<gene>
    <name evidence="3" type="ORF">J2S08_001334</name>
</gene>
<evidence type="ECO:0000313" key="3">
    <source>
        <dbReference type="EMBL" id="MDQ0175500.1"/>
    </source>
</evidence>
<name>A0ABT9WRZ8_9BACI</name>
<dbReference type="GO" id="GO:0003677">
    <property type="term" value="F:DNA binding"/>
    <property type="evidence" value="ECO:0007669"/>
    <property type="project" value="UniProtKB-KW"/>
</dbReference>
<keyword evidence="1 3" id="KW-0238">DNA-binding</keyword>
<dbReference type="EMBL" id="JAUSTT010000006">
    <property type="protein sequence ID" value="MDQ0175500.1"/>
    <property type="molecule type" value="Genomic_DNA"/>
</dbReference>
<accession>A0ABT9WRZ8</accession>
<dbReference type="RefSeq" id="WP_307227862.1">
    <property type="nucleotide sequence ID" value="NZ_JAUSTT010000006.1"/>
</dbReference>
<feature type="domain" description="HTH arsR-type" evidence="2">
    <location>
        <begin position="11"/>
        <end position="94"/>
    </location>
</feature>
<evidence type="ECO:0000259" key="2">
    <source>
        <dbReference type="SMART" id="SM00418"/>
    </source>
</evidence>
<organism evidence="3 4">
    <name type="scientific">Bacillus chungangensis</name>
    <dbReference type="NCBI Taxonomy" id="587633"/>
    <lineage>
        <taxon>Bacteria</taxon>
        <taxon>Bacillati</taxon>
        <taxon>Bacillota</taxon>
        <taxon>Bacilli</taxon>
        <taxon>Bacillales</taxon>
        <taxon>Bacillaceae</taxon>
        <taxon>Bacillus</taxon>
    </lineage>
</organism>
<proteinExistence type="predicted"/>
<evidence type="ECO:0000256" key="1">
    <source>
        <dbReference type="ARBA" id="ARBA00023125"/>
    </source>
</evidence>